<keyword evidence="3" id="KW-0472">Membrane</keyword>
<gene>
    <name evidence="4" type="ORF">SASPL_114178</name>
</gene>
<evidence type="ECO:0000256" key="3">
    <source>
        <dbReference type="SAM" id="Phobius"/>
    </source>
</evidence>
<protein>
    <submittedName>
        <fullName evidence="4">Uncharacterized protein</fullName>
    </submittedName>
</protein>
<evidence type="ECO:0000256" key="2">
    <source>
        <dbReference type="SAM" id="MobiDB-lite"/>
    </source>
</evidence>
<feature type="region of interest" description="Disordered" evidence="2">
    <location>
        <begin position="181"/>
        <end position="212"/>
    </location>
</feature>
<feature type="coiled-coil region" evidence="1">
    <location>
        <begin position="30"/>
        <end position="79"/>
    </location>
</feature>
<dbReference type="PANTHER" id="PTHR35749:SF1">
    <property type="entry name" value="OSJNBA0084A10.10 PROTEIN"/>
    <property type="match status" value="1"/>
</dbReference>
<name>A0A8X8Y1D1_SALSN</name>
<sequence length="212" mass="25036">MDKLREFFKKTIFYARVLSGYEERRIRSYRLQLQKRLQQAEVRKAALNKVPEQIILSEVRKMVQEMQALNKKLEDTDLNLGFRESCFHEAVCDSYRRLREAWWIVGYLLWPIFGYLVKLIIYKAKILQEAAIEDYFKPLDKEAEVIMKAQLEGEEKTMREMVATMQRQALLEKAEADAQAQEQALTLSKNSKADKEDEELETECVDKRAGMR</sequence>
<keyword evidence="3" id="KW-1133">Transmembrane helix</keyword>
<feature type="transmembrane region" description="Helical" evidence="3">
    <location>
        <begin position="101"/>
        <end position="122"/>
    </location>
</feature>
<dbReference type="Proteomes" id="UP000298416">
    <property type="component" value="Unassembled WGS sequence"/>
</dbReference>
<reference evidence="4" key="2">
    <citation type="submission" date="2020-08" db="EMBL/GenBank/DDBJ databases">
        <title>Plant Genome Project.</title>
        <authorList>
            <person name="Zhang R.-G."/>
        </authorList>
    </citation>
    <scope>NUCLEOTIDE SEQUENCE</scope>
    <source>
        <strain evidence="4">Huo1</strain>
        <tissue evidence="4">Leaf</tissue>
    </source>
</reference>
<evidence type="ECO:0000256" key="1">
    <source>
        <dbReference type="SAM" id="Coils"/>
    </source>
</evidence>
<accession>A0A8X8Y1D1</accession>
<proteinExistence type="predicted"/>
<dbReference type="AlphaFoldDB" id="A0A8X8Y1D1"/>
<comment type="caution">
    <text evidence="4">The sequence shown here is derived from an EMBL/GenBank/DDBJ whole genome shotgun (WGS) entry which is preliminary data.</text>
</comment>
<organism evidence="4">
    <name type="scientific">Salvia splendens</name>
    <name type="common">Scarlet sage</name>
    <dbReference type="NCBI Taxonomy" id="180675"/>
    <lineage>
        <taxon>Eukaryota</taxon>
        <taxon>Viridiplantae</taxon>
        <taxon>Streptophyta</taxon>
        <taxon>Embryophyta</taxon>
        <taxon>Tracheophyta</taxon>
        <taxon>Spermatophyta</taxon>
        <taxon>Magnoliopsida</taxon>
        <taxon>eudicotyledons</taxon>
        <taxon>Gunneridae</taxon>
        <taxon>Pentapetalae</taxon>
        <taxon>asterids</taxon>
        <taxon>lamiids</taxon>
        <taxon>Lamiales</taxon>
        <taxon>Lamiaceae</taxon>
        <taxon>Nepetoideae</taxon>
        <taxon>Mentheae</taxon>
        <taxon>Salviinae</taxon>
        <taxon>Salvia</taxon>
        <taxon>Salvia subgen. Calosphace</taxon>
        <taxon>core Calosphace</taxon>
    </lineage>
</organism>
<keyword evidence="3" id="KW-0812">Transmembrane</keyword>
<reference evidence="4" key="1">
    <citation type="submission" date="2018-01" db="EMBL/GenBank/DDBJ databases">
        <authorList>
            <person name="Mao J.F."/>
        </authorList>
    </citation>
    <scope>NUCLEOTIDE SEQUENCE</scope>
    <source>
        <strain evidence="4">Huo1</strain>
        <tissue evidence="4">Leaf</tissue>
    </source>
</reference>
<evidence type="ECO:0000313" key="5">
    <source>
        <dbReference type="Proteomes" id="UP000298416"/>
    </source>
</evidence>
<evidence type="ECO:0000313" key="4">
    <source>
        <dbReference type="EMBL" id="KAG6423775.1"/>
    </source>
</evidence>
<keyword evidence="5" id="KW-1185">Reference proteome</keyword>
<dbReference type="EMBL" id="PNBA02000005">
    <property type="protein sequence ID" value="KAG6423775.1"/>
    <property type="molecule type" value="Genomic_DNA"/>
</dbReference>
<keyword evidence="1" id="KW-0175">Coiled coil</keyword>
<dbReference type="PANTHER" id="PTHR35749">
    <property type="entry name" value="OSJNBA0084A10.10 PROTEIN"/>
    <property type="match status" value="1"/>
</dbReference>